<organism evidence="11 12">
    <name type="scientific">Nitratidesulfovibrio oxamicus</name>
    <dbReference type="NCBI Taxonomy" id="32016"/>
    <lineage>
        <taxon>Bacteria</taxon>
        <taxon>Pseudomonadati</taxon>
        <taxon>Thermodesulfobacteriota</taxon>
        <taxon>Desulfovibrionia</taxon>
        <taxon>Desulfovibrionales</taxon>
        <taxon>Desulfovibrionaceae</taxon>
        <taxon>Nitratidesulfovibrio</taxon>
    </lineage>
</organism>
<keyword evidence="8 10" id="KW-0472">Membrane</keyword>
<dbReference type="PIRSF" id="PIRSF005419">
    <property type="entry name" value="FlhA"/>
    <property type="match status" value="1"/>
</dbReference>
<dbReference type="Proteomes" id="UP001194469">
    <property type="component" value="Unassembled WGS sequence"/>
</dbReference>
<feature type="region of interest" description="Disordered" evidence="9">
    <location>
        <begin position="332"/>
        <end position="359"/>
    </location>
</feature>
<comment type="similarity">
    <text evidence="2">Belongs to the FHIPEP (flagella/HR/invasion proteins export pore) family.</text>
</comment>
<comment type="subcellular location">
    <subcellularLocation>
        <location evidence="1">Cell inner membrane</location>
        <topology evidence="1">Multi-pass membrane protein</topology>
    </subcellularLocation>
</comment>
<feature type="transmembrane region" description="Helical" evidence="10">
    <location>
        <begin position="44"/>
        <end position="63"/>
    </location>
</feature>
<dbReference type="InterPro" id="IPR001712">
    <property type="entry name" value="T3SS_FHIPEP"/>
</dbReference>
<evidence type="ECO:0000256" key="2">
    <source>
        <dbReference type="ARBA" id="ARBA00008835"/>
    </source>
</evidence>
<dbReference type="Gene3D" id="3.40.30.60">
    <property type="entry name" value="FHIPEP family, domain 1"/>
    <property type="match status" value="1"/>
</dbReference>
<feature type="transmembrane region" description="Helical" evidence="10">
    <location>
        <begin position="75"/>
        <end position="96"/>
    </location>
</feature>
<dbReference type="Pfam" id="PF00771">
    <property type="entry name" value="FHIPEP"/>
    <property type="match status" value="1"/>
</dbReference>
<dbReference type="PRINTS" id="PR00949">
    <property type="entry name" value="TYPE3IMAPROT"/>
</dbReference>
<evidence type="ECO:0000256" key="1">
    <source>
        <dbReference type="ARBA" id="ARBA00004429"/>
    </source>
</evidence>
<keyword evidence="6 10" id="KW-0812">Transmembrane</keyword>
<dbReference type="PANTHER" id="PTHR30161:SF2">
    <property type="entry name" value="INVASION PROTEIN INVA"/>
    <property type="match status" value="1"/>
</dbReference>
<evidence type="ECO:0000256" key="8">
    <source>
        <dbReference type="ARBA" id="ARBA00023136"/>
    </source>
</evidence>
<dbReference type="InterPro" id="IPR006302">
    <property type="entry name" value="T3SS_HrcV"/>
</dbReference>
<keyword evidence="3" id="KW-0813">Transport</keyword>
<feature type="transmembrane region" description="Helical" evidence="10">
    <location>
        <begin position="20"/>
        <end position="38"/>
    </location>
</feature>
<evidence type="ECO:0000256" key="10">
    <source>
        <dbReference type="SAM" id="Phobius"/>
    </source>
</evidence>
<reference evidence="11 12" key="1">
    <citation type="submission" date="2019-08" db="EMBL/GenBank/DDBJ databases">
        <authorList>
            <person name="Luo N."/>
        </authorList>
    </citation>
    <scope>NUCLEOTIDE SEQUENCE [LARGE SCALE GENOMIC DNA]</scope>
    <source>
        <strain evidence="11 12">NCIMB 9442</strain>
    </source>
</reference>
<gene>
    <name evidence="11" type="ORF">FVW20_01015</name>
</gene>
<evidence type="ECO:0000256" key="7">
    <source>
        <dbReference type="ARBA" id="ARBA00022989"/>
    </source>
</evidence>
<evidence type="ECO:0000256" key="5">
    <source>
        <dbReference type="ARBA" id="ARBA00022519"/>
    </source>
</evidence>
<dbReference type="InterPro" id="IPR042193">
    <property type="entry name" value="FHIPEP_3"/>
</dbReference>
<dbReference type="PROSITE" id="PS00994">
    <property type="entry name" value="FHIPEP"/>
    <property type="match status" value="1"/>
</dbReference>
<keyword evidence="7 10" id="KW-1133">Transmembrane helix</keyword>
<name>A0ABS0IZM1_9BACT</name>
<dbReference type="InterPro" id="IPR042194">
    <property type="entry name" value="FHIPEP_1"/>
</dbReference>
<feature type="transmembrane region" description="Helical" evidence="10">
    <location>
        <begin position="203"/>
        <end position="224"/>
    </location>
</feature>
<feature type="compositionally biased region" description="Low complexity" evidence="9">
    <location>
        <begin position="342"/>
        <end position="358"/>
    </location>
</feature>
<proteinExistence type="inferred from homology"/>
<evidence type="ECO:0000256" key="9">
    <source>
        <dbReference type="SAM" id="MobiDB-lite"/>
    </source>
</evidence>
<evidence type="ECO:0000256" key="4">
    <source>
        <dbReference type="ARBA" id="ARBA00022475"/>
    </source>
</evidence>
<evidence type="ECO:0000256" key="3">
    <source>
        <dbReference type="ARBA" id="ARBA00022448"/>
    </source>
</evidence>
<comment type="caution">
    <text evidence="11">The sequence shown here is derived from an EMBL/GenBank/DDBJ whole genome shotgun (WGS) entry which is preliminary data.</text>
</comment>
<keyword evidence="4" id="KW-1003">Cell membrane</keyword>
<feature type="transmembrane region" description="Helical" evidence="10">
    <location>
        <begin position="285"/>
        <end position="302"/>
    </location>
</feature>
<evidence type="ECO:0000313" key="11">
    <source>
        <dbReference type="EMBL" id="MBG3875642.1"/>
    </source>
</evidence>
<dbReference type="PANTHER" id="PTHR30161">
    <property type="entry name" value="FLAGELLAR EXPORT PROTEIN, MEMBRANE FLHA SUBUNIT-RELATED"/>
    <property type="match status" value="1"/>
</dbReference>
<protein>
    <submittedName>
        <fullName evidence="11">EscV/YscV/HrcV family type III secretion system export apparatus protein</fullName>
    </submittedName>
</protein>
<dbReference type="EMBL" id="VRYY01000020">
    <property type="protein sequence ID" value="MBG3875642.1"/>
    <property type="molecule type" value="Genomic_DNA"/>
</dbReference>
<evidence type="ECO:0000313" key="12">
    <source>
        <dbReference type="Proteomes" id="UP001194469"/>
    </source>
</evidence>
<accession>A0ABS0IZM1</accession>
<dbReference type="RefSeq" id="WP_196607918.1">
    <property type="nucleotide sequence ID" value="NZ_VRYY01000020.1"/>
</dbReference>
<evidence type="ECO:0000256" key="6">
    <source>
        <dbReference type="ARBA" id="ARBA00022692"/>
    </source>
</evidence>
<feature type="transmembrane region" description="Helical" evidence="10">
    <location>
        <begin position="116"/>
        <end position="135"/>
    </location>
</feature>
<dbReference type="Gene3D" id="1.10.8.540">
    <property type="entry name" value="FHIPEP family, domain 3"/>
    <property type="match status" value="1"/>
</dbReference>
<dbReference type="InterPro" id="IPR025505">
    <property type="entry name" value="FHIPEP_CS"/>
</dbReference>
<keyword evidence="12" id="KW-1185">Reference proteome</keyword>
<dbReference type="NCBIfam" id="TIGR01399">
    <property type="entry name" value="hrcV"/>
    <property type="match status" value="1"/>
</dbReference>
<dbReference type="Gene3D" id="3.40.50.12790">
    <property type="entry name" value="FHIPEP family, domain 4"/>
    <property type="match status" value="1"/>
</dbReference>
<sequence>MTMLARANTAVSAVTRHNDLAIVALLVVVVALMILPLPTPLVDTLIGANMALSFVMLMMSMYVRSVLDFSVFPTMLLFTTLFRVGLNITTTRLILLQADAGEIIFVFGEYALGGNFVVGAVVFVILTIVQFLVIAKGAERVAEVGARFTLDAMPGKQMSIDADMRAGVIDMEEAQRRRSMVSQESQMYGAMDGAMKFVKGDSIAGMIVAVVNIVGGTVIGITQHGMTGADALHTYGILTIGDGLVSQIPSLLVSISAGILITRTGDSGGNVGAQIGGQIFGQPKALLMAGGLVFLFALVPGFPKPQLFGLALAIGGFGYVLQRMAEAPVATDPRAELSRSLAPAARPRTPRPGTGQPGDDFAPTVPIILDLSAELGEALHYDALNEELINLRRALYFDLGVPFPGINIRPNPGLEGLSYVLNLNEIPMSRGTLERGMSLARDTGENLAMLGVSARTGERFLPDVDPLWVPDEQLHLLDKAGIGHMSHARILAYHLSLVLSRHASNFLGMQEAKYLLDRMEERAPDLVREATRLLPVQRIAEIFQRLVQEQISIRDLRNILEALIEWSPKEKDTVMLTEYVRGALKRQISYMHSRGQNMLPAILLDPQVEETIRKAIRQTSAGAFLALEPSVTERFMKAVGDAAGRYASHAQKPVIMTSMDIRRYVRRLIEGDHYGLAVISYQELTPEISVQPVNRIRL</sequence>
<feature type="transmembrane region" description="Helical" evidence="10">
    <location>
        <begin position="244"/>
        <end position="264"/>
    </location>
</feature>
<keyword evidence="5" id="KW-0997">Cell inner membrane</keyword>
<dbReference type="InterPro" id="IPR042196">
    <property type="entry name" value="FHIPEP_4"/>
</dbReference>